<comment type="caution">
    <text evidence="2">The sequence shown here is derived from an EMBL/GenBank/DDBJ whole genome shotgun (WGS) entry which is preliminary data.</text>
</comment>
<keyword evidence="1" id="KW-0472">Membrane</keyword>
<evidence type="ECO:0000256" key="1">
    <source>
        <dbReference type="SAM" id="Phobius"/>
    </source>
</evidence>
<name>A0A8S9PHE4_BRACR</name>
<dbReference type="AlphaFoldDB" id="A0A8S9PHE4"/>
<keyword evidence="1" id="KW-1133">Transmembrane helix</keyword>
<protein>
    <submittedName>
        <fullName evidence="2">Uncharacterized protein</fullName>
    </submittedName>
</protein>
<reference evidence="2" key="1">
    <citation type="submission" date="2019-12" db="EMBL/GenBank/DDBJ databases">
        <title>Genome sequencing and annotation of Brassica cretica.</title>
        <authorList>
            <person name="Studholme D.J."/>
            <person name="Sarris P."/>
        </authorList>
    </citation>
    <scope>NUCLEOTIDE SEQUENCE</scope>
    <source>
        <strain evidence="2">PFS-109/04</strain>
        <tissue evidence="2">Leaf</tissue>
    </source>
</reference>
<dbReference type="EMBL" id="QGKX02001521">
    <property type="protein sequence ID" value="KAF3514685.1"/>
    <property type="molecule type" value="Genomic_DNA"/>
</dbReference>
<proteinExistence type="predicted"/>
<evidence type="ECO:0000313" key="2">
    <source>
        <dbReference type="EMBL" id="KAF3514685.1"/>
    </source>
</evidence>
<gene>
    <name evidence="2" type="ORF">F2Q69_00009459</name>
</gene>
<organism evidence="2 3">
    <name type="scientific">Brassica cretica</name>
    <name type="common">Mustard</name>
    <dbReference type="NCBI Taxonomy" id="69181"/>
    <lineage>
        <taxon>Eukaryota</taxon>
        <taxon>Viridiplantae</taxon>
        <taxon>Streptophyta</taxon>
        <taxon>Embryophyta</taxon>
        <taxon>Tracheophyta</taxon>
        <taxon>Spermatophyta</taxon>
        <taxon>Magnoliopsida</taxon>
        <taxon>eudicotyledons</taxon>
        <taxon>Gunneridae</taxon>
        <taxon>Pentapetalae</taxon>
        <taxon>rosids</taxon>
        <taxon>malvids</taxon>
        <taxon>Brassicales</taxon>
        <taxon>Brassicaceae</taxon>
        <taxon>Brassiceae</taxon>
        <taxon>Brassica</taxon>
    </lineage>
</organism>
<keyword evidence="1" id="KW-0812">Transmembrane</keyword>
<feature type="transmembrane region" description="Helical" evidence="1">
    <location>
        <begin position="98"/>
        <end position="121"/>
    </location>
</feature>
<accession>A0A8S9PHE4</accession>
<evidence type="ECO:0000313" key="3">
    <source>
        <dbReference type="Proteomes" id="UP000712600"/>
    </source>
</evidence>
<sequence length="157" mass="17156">MREGRRRLDCRWSPLSWRREETKSPLCCLLVVNQIFDLVSPADGEGSLGRRRQSDPDLHMILEKSVVVVGSFGIVLSILFGRIFLSLVSLVTGQSWRFVLLSASGFYLPARFWGFGLFCTLRGGRMSKAGSSSSSGVRGLGFAVSCGSSGGGPEQYK</sequence>
<feature type="transmembrane region" description="Helical" evidence="1">
    <location>
        <begin position="66"/>
        <end position="92"/>
    </location>
</feature>
<dbReference type="Proteomes" id="UP000712600">
    <property type="component" value="Unassembled WGS sequence"/>
</dbReference>